<dbReference type="Proteomes" id="UP000033423">
    <property type="component" value="Unassembled WGS sequence"/>
</dbReference>
<evidence type="ECO:0000313" key="2">
    <source>
        <dbReference type="EMBL" id="KJU82277.1"/>
    </source>
</evidence>
<comment type="caution">
    <text evidence="2">The sequence shown here is derived from an EMBL/GenBank/DDBJ whole genome shotgun (WGS) entry which is preliminary data.</text>
</comment>
<reference evidence="2 3" key="1">
    <citation type="submission" date="2015-02" db="EMBL/GenBank/DDBJ databases">
        <title>Single-cell genomics of uncultivated deep-branching MTB reveals a conserved set of magnetosome genes.</title>
        <authorList>
            <person name="Kolinko S."/>
            <person name="Richter M."/>
            <person name="Glockner F.O."/>
            <person name="Brachmann A."/>
            <person name="Schuler D."/>
        </authorList>
    </citation>
    <scope>NUCLEOTIDE SEQUENCE [LARGE SCALE GENOMIC DNA]</scope>
    <source>
        <strain evidence="2">TM-1</strain>
    </source>
</reference>
<organism evidence="2 3">
    <name type="scientific">Candidatus Magnetobacterium bavaricum</name>
    <dbReference type="NCBI Taxonomy" id="29290"/>
    <lineage>
        <taxon>Bacteria</taxon>
        <taxon>Pseudomonadati</taxon>
        <taxon>Nitrospirota</taxon>
        <taxon>Thermodesulfovibrionia</taxon>
        <taxon>Thermodesulfovibrionales</taxon>
        <taxon>Candidatus Magnetobacteriaceae</taxon>
        <taxon>Candidatus Magnetobacterium</taxon>
    </lineage>
</organism>
<gene>
    <name evidence="2" type="ORF">MBAV_005522</name>
</gene>
<dbReference type="AlphaFoldDB" id="A0A0F3GKC8"/>
<evidence type="ECO:0008006" key="4">
    <source>
        <dbReference type="Google" id="ProtNLM"/>
    </source>
</evidence>
<keyword evidence="1" id="KW-0812">Transmembrane</keyword>
<sequence>MKDTLIFDTHAYVKKLKAVGFTEEQAEVQAEAMSELIEEGLATKRDLKELELRLTIRLGTIMTAGIAVIAVLMRLFLR</sequence>
<dbReference type="Gene3D" id="1.20.5.340">
    <property type="match status" value="1"/>
</dbReference>
<evidence type="ECO:0000313" key="3">
    <source>
        <dbReference type="Proteomes" id="UP000033423"/>
    </source>
</evidence>
<proteinExistence type="predicted"/>
<dbReference type="EMBL" id="LACI01002375">
    <property type="protein sequence ID" value="KJU82277.1"/>
    <property type="molecule type" value="Genomic_DNA"/>
</dbReference>
<accession>A0A0F3GKC8</accession>
<protein>
    <recommendedName>
        <fullName evidence="4">DUF1640 domain-containing protein</fullName>
    </recommendedName>
</protein>
<name>A0A0F3GKC8_9BACT</name>
<feature type="transmembrane region" description="Helical" evidence="1">
    <location>
        <begin position="54"/>
        <end position="77"/>
    </location>
</feature>
<keyword evidence="3" id="KW-1185">Reference proteome</keyword>
<keyword evidence="1" id="KW-1133">Transmembrane helix</keyword>
<evidence type="ECO:0000256" key="1">
    <source>
        <dbReference type="SAM" id="Phobius"/>
    </source>
</evidence>
<keyword evidence="1" id="KW-0472">Membrane</keyword>